<feature type="region of interest" description="Disordered" evidence="1">
    <location>
        <begin position="81"/>
        <end position="109"/>
    </location>
</feature>
<keyword evidence="3" id="KW-1185">Reference proteome</keyword>
<dbReference type="Proteomes" id="UP000807025">
    <property type="component" value="Unassembled WGS sequence"/>
</dbReference>
<accession>A0A9P6D8T4</accession>
<name>A0A9P6D8T4_PLEER</name>
<evidence type="ECO:0000313" key="2">
    <source>
        <dbReference type="EMBL" id="KAF9487959.1"/>
    </source>
</evidence>
<dbReference type="EMBL" id="MU154739">
    <property type="protein sequence ID" value="KAF9487959.1"/>
    <property type="molecule type" value="Genomic_DNA"/>
</dbReference>
<comment type="caution">
    <text evidence="2">The sequence shown here is derived from an EMBL/GenBank/DDBJ whole genome shotgun (WGS) entry which is preliminary data.</text>
</comment>
<organism evidence="2 3">
    <name type="scientific">Pleurotus eryngii</name>
    <name type="common">Boletus of the steppes</name>
    <dbReference type="NCBI Taxonomy" id="5323"/>
    <lineage>
        <taxon>Eukaryota</taxon>
        <taxon>Fungi</taxon>
        <taxon>Dikarya</taxon>
        <taxon>Basidiomycota</taxon>
        <taxon>Agaricomycotina</taxon>
        <taxon>Agaricomycetes</taxon>
        <taxon>Agaricomycetidae</taxon>
        <taxon>Agaricales</taxon>
        <taxon>Pleurotineae</taxon>
        <taxon>Pleurotaceae</taxon>
        <taxon>Pleurotus</taxon>
    </lineage>
</organism>
<proteinExistence type="predicted"/>
<feature type="compositionally biased region" description="Low complexity" evidence="1">
    <location>
        <begin position="91"/>
        <end position="100"/>
    </location>
</feature>
<protein>
    <submittedName>
        <fullName evidence="2">Uncharacterized protein</fullName>
    </submittedName>
</protein>
<dbReference type="AlphaFoldDB" id="A0A9P6D8T4"/>
<evidence type="ECO:0000256" key="1">
    <source>
        <dbReference type="SAM" id="MobiDB-lite"/>
    </source>
</evidence>
<gene>
    <name evidence="2" type="ORF">BDN71DRAFT_550518</name>
</gene>
<dbReference type="OrthoDB" id="3218112at2759"/>
<evidence type="ECO:0000313" key="3">
    <source>
        <dbReference type="Proteomes" id="UP000807025"/>
    </source>
</evidence>
<reference evidence="2" key="1">
    <citation type="submission" date="2020-11" db="EMBL/GenBank/DDBJ databases">
        <authorList>
            <consortium name="DOE Joint Genome Institute"/>
            <person name="Ahrendt S."/>
            <person name="Riley R."/>
            <person name="Andreopoulos W."/>
            <person name="Labutti K."/>
            <person name="Pangilinan J."/>
            <person name="Ruiz-Duenas F.J."/>
            <person name="Barrasa J.M."/>
            <person name="Sanchez-Garcia M."/>
            <person name="Camarero S."/>
            <person name="Miyauchi S."/>
            <person name="Serrano A."/>
            <person name="Linde D."/>
            <person name="Babiker R."/>
            <person name="Drula E."/>
            <person name="Ayuso-Fernandez I."/>
            <person name="Pacheco R."/>
            <person name="Padilla G."/>
            <person name="Ferreira P."/>
            <person name="Barriuso J."/>
            <person name="Kellner H."/>
            <person name="Castanera R."/>
            <person name="Alfaro M."/>
            <person name="Ramirez L."/>
            <person name="Pisabarro A.G."/>
            <person name="Kuo A."/>
            <person name="Tritt A."/>
            <person name="Lipzen A."/>
            <person name="He G."/>
            <person name="Yan M."/>
            <person name="Ng V."/>
            <person name="Cullen D."/>
            <person name="Martin F."/>
            <person name="Rosso M.-N."/>
            <person name="Henrissat B."/>
            <person name="Hibbett D."/>
            <person name="Martinez A.T."/>
            <person name="Grigoriev I.V."/>
        </authorList>
    </citation>
    <scope>NUCLEOTIDE SEQUENCE</scope>
    <source>
        <strain evidence="2">ATCC 90797</strain>
    </source>
</reference>
<sequence>MMGSPWSPPQIRRGTYGAFSWRYTNHTRSSYYATTPRSAALLSGPLVLAAKYEANALKDRIVAHINADWPSENFLEWKQRSESLAEGGRPGSRAARAPGAHDGPLGGSRLRAGRRVLHDAVVLRSPSSLQTELLHAKDKLMEPRVVHRHVALGVDFGGAVQQFG</sequence>